<dbReference type="PANTHER" id="PTHR48051">
    <property type="match status" value="1"/>
</dbReference>
<dbReference type="SMART" id="SM00044">
    <property type="entry name" value="CYCc"/>
    <property type="match status" value="1"/>
</dbReference>
<feature type="region of interest" description="Disordered" evidence="4">
    <location>
        <begin position="214"/>
        <end position="272"/>
    </location>
</feature>
<dbReference type="SMART" id="SM00364">
    <property type="entry name" value="LRR_BAC"/>
    <property type="match status" value="10"/>
</dbReference>
<dbReference type="GO" id="GO:0009190">
    <property type="term" value="P:cyclic nucleotide biosynthetic process"/>
    <property type="evidence" value="ECO:0007669"/>
    <property type="project" value="InterPro"/>
</dbReference>
<dbReference type="Proteomes" id="UP000054097">
    <property type="component" value="Unassembled WGS sequence"/>
</dbReference>
<feature type="compositionally biased region" description="Low complexity" evidence="4">
    <location>
        <begin position="99"/>
        <end position="108"/>
    </location>
</feature>
<dbReference type="PROSITE" id="PS51450">
    <property type="entry name" value="LRR"/>
    <property type="match status" value="2"/>
</dbReference>
<dbReference type="SUPFAM" id="SSF55073">
    <property type="entry name" value="Nucleotide cyclase"/>
    <property type="match status" value="1"/>
</dbReference>
<dbReference type="InterPro" id="IPR001054">
    <property type="entry name" value="A/G_cyclase"/>
</dbReference>
<name>A0A0C3BEV3_SERVB</name>
<feature type="compositionally biased region" description="Low complexity" evidence="4">
    <location>
        <begin position="330"/>
        <end position="343"/>
    </location>
</feature>
<dbReference type="EMBL" id="KN824284">
    <property type="protein sequence ID" value="KIM30644.1"/>
    <property type="molecule type" value="Genomic_DNA"/>
</dbReference>
<feature type="region of interest" description="Disordered" evidence="4">
    <location>
        <begin position="31"/>
        <end position="190"/>
    </location>
</feature>
<dbReference type="PROSITE" id="PS51746">
    <property type="entry name" value="PPM_2"/>
    <property type="match status" value="1"/>
</dbReference>
<dbReference type="SUPFAM" id="SSF52058">
    <property type="entry name" value="L domain-like"/>
    <property type="match status" value="2"/>
</dbReference>
<evidence type="ECO:0000256" key="2">
    <source>
        <dbReference type="ARBA" id="ARBA00022723"/>
    </source>
</evidence>
<dbReference type="PROSITE" id="PS50125">
    <property type="entry name" value="GUANYLATE_CYCLASE_2"/>
    <property type="match status" value="1"/>
</dbReference>
<dbReference type="SMART" id="SM00369">
    <property type="entry name" value="LRR_TYP"/>
    <property type="match status" value="8"/>
</dbReference>
<dbReference type="InterPro" id="IPR029787">
    <property type="entry name" value="Nucleotide_cyclase"/>
</dbReference>
<keyword evidence="1" id="KW-0433">Leucine-rich repeat</keyword>
<dbReference type="CDD" id="cd07302">
    <property type="entry name" value="CHD"/>
    <property type="match status" value="1"/>
</dbReference>
<proteinExistence type="predicted"/>
<dbReference type="STRING" id="933852.A0A0C3BEV3"/>
<evidence type="ECO:0000259" key="5">
    <source>
        <dbReference type="PROSITE" id="PS50125"/>
    </source>
</evidence>
<dbReference type="Pfam" id="PF13855">
    <property type="entry name" value="LRR_8"/>
    <property type="match status" value="3"/>
</dbReference>
<reference evidence="8" key="2">
    <citation type="submission" date="2015-01" db="EMBL/GenBank/DDBJ databases">
        <title>Evolutionary Origins and Diversification of the Mycorrhizal Mutualists.</title>
        <authorList>
            <consortium name="DOE Joint Genome Institute"/>
            <consortium name="Mycorrhizal Genomics Consortium"/>
            <person name="Kohler A."/>
            <person name="Kuo A."/>
            <person name="Nagy L.G."/>
            <person name="Floudas D."/>
            <person name="Copeland A."/>
            <person name="Barry K.W."/>
            <person name="Cichocki N."/>
            <person name="Veneault-Fourrey C."/>
            <person name="LaButti K."/>
            <person name="Lindquist E.A."/>
            <person name="Lipzen A."/>
            <person name="Lundell T."/>
            <person name="Morin E."/>
            <person name="Murat C."/>
            <person name="Riley R."/>
            <person name="Ohm R."/>
            <person name="Sun H."/>
            <person name="Tunlid A."/>
            <person name="Henrissat B."/>
            <person name="Grigoriev I.V."/>
            <person name="Hibbett D.S."/>
            <person name="Martin F."/>
        </authorList>
    </citation>
    <scope>NUCLEOTIDE SEQUENCE [LARGE SCALE GENOMIC DNA]</scope>
    <source>
        <strain evidence="8">MAFF 305830</strain>
    </source>
</reference>
<evidence type="ECO:0000313" key="7">
    <source>
        <dbReference type="EMBL" id="KIM30644.1"/>
    </source>
</evidence>
<evidence type="ECO:0000256" key="1">
    <source>
        <dbReference type="ARBA" id="ARBA00022614"/>
    </source>
</evidence>
<gene>
    <name evidence="7" type="ORF">M408DRAFT_328181</name>
</gene>
<feature type="compositionally biased region" description="Polar residues" evidence="4">
    <location>
        <begin position="75"/>
        <end position="84"/>
    </location>
</feature>
<feature type="region of interest" description="Disordered" evidence="4">
    <location>
        <begin position="324"/>
        <end position="362"/>
    </location>
</feature>
<feature type="compositionally biased region" description="Low complexity" evidence="4">
    <location>
        <begin position="351"/>
        <end position="362"/>
    </location>
</feature>
<dbReference type="Pfam" id="PF00211">
    <property type="entry name" value="Guanylate_cyc"/>
    <property type="match status" value="1"/>
</dbReference>
<feature type="domain" description="PPM-type phosphatase" evidence="6">
    <location>
        <begin position="1195"/>
        <end position="1473"/>
    </location>
</feature>
<dbReference type="Pfam" id="PF00481">
    <property type="entry name" value="PP2C"/>
    <property type="match status" value="1"/>
</dbReference>
<evidence type="ECO:0008006" key="9">
    <source>
        <dbReference type="Google" id="ProtNLM"/>
    </source>
</evidence>
<dbReference type="GO" id="GO:0035556">
    <property type="term" value="P:intracellular signal transduction"/>
    <property type="evidence" value="ECO:0007669"/>
    <property type="project" value="InterPro"/>
</dbReference>
<sequence length="1936" mass="212984">MSGGMLRRPSRMPGHDWSIFLNNNSQEYVVPPSDLAPFDPRTQDPNIAPWADIEHDEEDLQALPPITPTGKRANSKASSFSLTTGGLFGRQQGHRNSEAQEAQSISASESKKSFLGIKGLRRKNSKPSLAKEPSFAVPNQPVPPLPGSLVIPSGSIPKSPPSPPATRSKFRKPSKNKQAPPVPAKDAGDDIFLDTNFDSLDGIVDSSRLGADSRVSFTHDAPSSTTLHATLDDGASGSHANSQQSSLHHQLPMQSHRQRPRPSMAPLGFDPMASTESWDFMQAQASGSTPSNPTAKYSTAPFDVAAFTNPFAGGNNSAAAALNQKRKPQPLRLASSSPSSRPLPLLPPPSGTLAPNGAPGAVGNGTVSPTDIRGGVNDPASPSWVAPESWGVKRLSVDEETRSLSGESENLQMTEPVRNGIGMHVHDEDMDASLQGHSMPGRQLSIQAGTGMEYKIRVIQQVEATASPYMIFKVPYTETAQSFIKTKWNPRMKTDAECRLWIRDRGRDRMLAGTEKILPLLRKRLEMAGYYDDELATVAGEDLGHIFKLIVRDVTWRADIEEPAQVANPQFVDLTGMNLTKVPILLHRVAPHIVLLNLSRNIGIDLPSDFIQSCEALRELKLAGVGLRRVPPAIRHSRYLARLDISSNRIADLEDSGLDSIATLASLKLQSNRLKSLPNYFASMTNIKDLNVSNNKFDGFPIVLASMTSLLDLDVSYNNIRSFPPSIGKLVNLQRLTVIGNELSSFAPECTQLVNLEVLDCRRNQITDLSLVTSLPKLKQFLAHHNAVHVLDVVIGPCLTDLKAPHNQITRLKILETPHSIALMHLDLSYTKLSSIDDDVIAQLTSLSTLRLDHNHFRTLPASLCKLTYLQHLSCSNNVLDELPTDIGNLENLSILDVHSNSLHQIPASIWQCKSLYLFNATSNLIDLWRNPPQGTGQGSSSMPSGQAAYGSFSEGAIMDGGLAITSATERRPSQATLIGMRTGRRPLPLELSLQKLYLSDNLLRDDGIYFLSRLPQLRVLNISFNDIQDLPSTWLQRLPLLEELYLSGNKLSALPVDGLQVLSKLHTLYLNGNRLQTLPSALNKIPSLTVLDVGSNMLRYNINNWHFDWNWNFNRNLKYLNLSGNARLEIVPESTKRNHPADRSEGPVLHEFTALTQLKVLGLMDVTTGFISNIPDDNEERRVRTSGSEINGMGYGIADSTGKLNSLSMFDIVVPSFRMHSNECLFGMFGRPELTHSNTRLTKFVQDRFHGELIIQLNQLRPELEEGVVQAFRRAFLSMNRELYKFLTNSSFGPFARKMSTASVASINNANVDMAALKAGLSAVVIYIVDKMMYVANVGNALAVVSKQGTAHLVSHKHDPLDRDELSRIRGTEAWVSPKELLNDEMNVSRAFGMYHLLPSIIARPAVYEWDITDQDEFVIIGNCNLWDYVPYQNAVDIARQCRDPMAAAQKLRDMAISYGADGSVMIMVLSVSDLFPAKVVQRKNALETGEFGGFKNPLRGNNEPISSKMLNRLPDEVDAPVGFVALVFTDIVNSTHLWEKNAGMRTAILMHNELLRRQLLTIGGYLVKTEGDAFMCAFPTVVSALLWCLTVQSTLLKLDWPLEILESQDGREIRDADDTLLARGLAVRMGMHWGAPLCEPDFITHRMDYFGPMVNRSARICNSAKGGQLMISNDVIKELAQHFSMDGSTPPPPPPKFSDPALAGDPDVIRERNHIETLRRMEFVVTPVGERKLKGIEAPEELSLIWSKDLAGRRALMNVNDEEGMSAAAADANSRVPFSIAQMKQLAMLCIRLETLTSDRVFKPAQARKKTILPAPGPLPTMTAVPEEDEGPIDIVPGVNGIRPTPPVVAPRSQELELATTTNPVYLIANPELLMPSIKEGATDEYLMLLLDSLSLRIDNALASLYLKQLGGYLPLTGSRAGSIVDLEGLGLFS</sequence>
<reference evidence="7 8" key="1">
    <citation type="submission" date="2014-04" db="EMBL/GenBank/DDBJ databases">
        <authorList>
            <consortium name="DOE Joint Genome Institute"/>
            <person name="Kuo A."/>
            <person name="Zuccaro A."/>
            <person name="Kohler A."/>
            <person name="Nagy L.G."/>
            <person name="Floudas D."/>
            <person name="Copeland A."/>
            <person name="Barry K.W."/>
            <person name="Cichocki N."/>
            <person name="Veneault-Fourrey C."/>
            <person name="LaButti K."/>
            <person name="Lindquist E.A."/>
            <person name="Lipzen A."/>
            <person name="Lundell T."/>
            <person name="Morin E."/>
            <person name="Murat C."/>
            <person name="Sun H."/>
            <person name="Tunlid A."/>
            <person name="Henrissat B."/>
            <person name="Grigoriev I.V."/>
            <person name="Hibbett D.S."/>
            <person name="Martin F."/>
            <person name="Nordberg H.P."/>
            <person name="Cantor M.N."/>
            <person name="Hua S.X."/>
        </authorList>
    </citation>
    <scope>NUCLEOTIDE SEQUENCE [LARGE SCALE GENOMIC DNA]</scope>
    <source>
        <strain evidence="7 8">MAFF 305830</strain>
    </source>
</reference>
<dbReference type="HOGENOM" id="CLU_000430_1_1_1"/>
<keyword evidence="8" id="KW-1185">Reference proteome</keyword>
<feature type="region of interest" description="Disordered" evidence="4">
    <location>
        <begin position="1685"/>
        <end position="1707"/>
    </location>
</feature>
<accession>A0A0C3BEV3</accession>
<dbReference type="InterPro" id="IPR003591">
    <property type="entry name" value="Leu-rich_rpt_typical-subtyp"/>
</dbReference>
<organism evidence="7 8">
    <name type="scientific">Serendipita vermifera MAFF 305830</name>
    <dbReference type="NCBI Taxonomy" id="933852"/>
    <lineage>
        <taxon>Eukaryota</taxon>
        <taxon>Fungi</taxon>
        <taxon>Dikarya</taxon>
        <taxon>Basidiomycota</taxon>
        <taxon>Agaricomycotina</taxon>
        <taxon>Agaricomycetes</taxon>
        <taxon>Sebacinales</taxon>
        <taxon>Serendipitaceae</taxon>
        <taxon>Serendipita</taxon>
    </lineage>
</organism>
<feature type="domain" description="Guanylate cyclase" evidence="5">
    <location>
        <begin position="1527"/>
        <end position="1663"/>
    </location>
</feature>
<keyword evidence="3" id="KW-0677">Repeat</keyword>
<dbReference type="InterPro" id="IPR001611">
    <property type="entry name" value="Leu-rich_rpt"/>
</dbReference>
<feature type="compositionally biased region" description="Polar residues" evidence="4">
    <location>
        <begin position="238"/>
        <end position="255"/>
    </location>
</feature>
<evidence type="ECO:0000313" key="8">
    <source>
        <dbReference type="Proteomes" id="UP000054097"/>
    </source>
</evidence>
<dbReference type="Gene3D" id="3.30.70.1230">
    <property type="entry name" value="Nucleotide cyclase"/>
    <property type="match status" value="1"/>
</dbReference>
<protein>
    <recommendedName>
        <fullName evidence="9">Adenylate cyclase</fullName>
    </recommendedName>
</protein>
<dbReference type="InterPro" id="IPR050216">
    <property type="entry name" value="LRR_domain-containing"/>
</dbReference>
<dbReference type="SMART" id="SM00332">
    <property type="entry name" value="PP2Cc"/>
    <property type="match status" value="1"/>
</dbReference>
<dbReference type="CDD" id="cd00143">
    <property type="entry name" value="PP2Cc"/>
    <property type="match status" value="1"/>
</dbReference>
<dbReference type="InterPro" id="IPR036457">
    <property type="entry name" value="PPM-type-like_dom_sf"/>
</dbReference>
<dbReference type="Gene3D" id="3.80.10.10">
    <property type="entry name" value="Ribonuclease Inhibitor"/>
    <property type="match status" value="3"/>
</dbReference>
<dbReference type="InterPro" id="IPR001932">
    <property type="entry name" value="PPM-type_phosphatase-like_dom"/>
</dbReference>
<keyword evidence="2" id="KW-0479">Metal-binding</keyword>
<dbReference type="GO" id="GO:0005737">
    <property type="term" value="C:cytoplasm"/>
    <property type="evidence" value="ECO:0007669"/>
    <property type="project" value="TreeGrafter"/>
</dbReference>
<dbReference type="SUPFAM" id="SSF81606">
    <property type="entry name" value="PP2C-like"/>
    <property type="match status" value="1"/>
</dbReference>
<dbReference type="OrthoDB" id="2021138at2759"/>
<dbReference type="Pfam" id="PF23010">
    <property type="entry name" value="RA_3"/>
    <property type="match status" value="1"/>
</dbReference>
<dbReference type="InterPro" id="IPR032675">
    <property type="entry name" value="LRR_dom_sf"/>
</dbReference>
<dbReference type="PANTHER" id="PTHR48051:SF1">
    <property type="entry name" value="RAS SUPPRESSOR PROTEIN 1"/>
    <property type="match status" value="1"/>
</dbReference>
<dbReference type="GO" id="GO:0046872">
    <property type="term" value="F:metal ion binding"/>
    <property type="evidence" value="ECO:0007669"/>
    <property type="project" value="UniProtKB-KW"/>
</dbReference>
<dbReference type="InterPro" id="IPR055071">
    <property type="entry name" value="RA_PHLPP-like"/>
</dbReference>
<evidence type="ECO:0000256" key="4">
    <source>
        <dbReference type="SAM" id="MobiDB-lite"/>
    </source>
</evidence>
<evidence type="ECO:0000256" key="3">
    <source>
        <dbReference type="ARBA" id="ARBA00022737"/>
    </source>
</evidence>
<dbReference type="Gene3D" id="3.60.40.10">
    <property type="entry name" value="PPM-type phosphatase domain"/>
    <property type="match status" value="1"/>
</dbReference>
<evidence type="ECO:0000259" key="6">
    <source>
        <dbReference type="PROSITE" id="PS51746"/>
    </source>
</evidence>